<dbReference type="PANTHER" id="PTHR38687">
    <property type="entry name" value="CELL DIVISION PROTEIN DEDD-RELATED"/>
    <property type="match status" value="1"/>
</dbReference>
<gene>
    <name evidence="4" type="ORF">P873_10535</name>
</gene>
<name>A0A091BDI3_9GAMM</name>
<evidence type="ECO:0000313" key="4">
    <source>
        <dbReference type="EMBL" id="KFN49582.1"/>
    </source>
</evidence>
<evidence type="ECO:0000256" key="2">
    <source>
        <dbReference type="SAM" id="Phobius"/>
    </source>
</evidence>
<keyword evidence="2" id="KW-0812">Transmembrane</keyword>
<dbReference type="OrthoDB" id="8558195at2"/>
<proteinExistence type="predicted"/>
<evidence type="ECO:0000256" key="1">
    <source>
        <dbReference type="SAM" id="MobiDB-lite"/>
    </source>
</evidence>
<keyword evidence="5" id="KW-1185">Reference proteome</keyword>
<protein>
    <recommendedName>
        <fullName evidence="3">SPOR domain-containing protein</fullName>
    </recommendedName>
</protein>
<dbReference type="EMBL" id="AWXU01000033">
    <property type="protein sequence ID" value="KFN49582.1"/>
    <property type="molecule type" value="Genomic_DNA"/>
</dbReference>
<evidence type="ECO:0000259" key="3">
    <source>
        <dbReference type="PROSITE" id="PS51724"/>
    </source>
</evidence>
<organism evidence="4 5">
    <name type="scientific">Arenimonas composti TR7-09 = DSM 18010</name>
    <dbReference type="NCBI Taxonomy" id="1121013"/>
    <lineage>
        <taxon>Bacteria</taxon>
        <taxon>Pseudomonadati</taxon>
        <taxon>Pseudomonadota</taxon>
        <taxon>Gammaproteobacteria</taxon>
        <taxon>Lysobacterales</taxon>
        <taxon>Lysobacteraceae</taxon>
        <taxon>Arenimonas</taxon>
    </lineage>
</organism>
<keyword evidence="2" id="KW-0472">Membrane</keyword>
<reference evidence="4 5" key="1">
    <citation type="submission" date="2013-09" db="EMBL/GenBank/DDBJ databases">
        <title>Genome sequencing of Arenimonas composti.</title>
        <authorList>
            <person name="Chen F."/>
            <person name="Wang G."/>
        </authorList>
    </citation>
    <scope>NUCLEOTIDE SEQUENCE [LARGE SCALE GENOMIC DNA]</scope>
    <source>
        <strain evidence="4 5">TR7-09</strain>
    </source>
</reference>
<dbReference type="Proteomes" id="UP000029391">
    <property type="component" value="Unassembled WGS sequence"/>
</dbReference>
<dbReference type="GO" id="GO:0032506">
    <property type="term" value="P:cytokinetic process"/>
    <property type="evidence" value="ECO:0007669"/>
    <property type="project" value="TreeGrafter"/>
</dbReference>
<dbReference type="InterPro" id="IPR007730">
    <property type="entry name" value="SPOR-like_dom"/>
</dbReference>
<dbReference type="GO" id="GO:0032153">
    <property type="term" value="C:cell division site"/>
    <property type="evidence" value="ECO:0007669"/>
    <property type="project" value="TreeGrafter"/>
</dbReference>
<dbReference type="STRING" id="1121013.GCA_000426365_02533"/>
<feature type="transmembrane region" description="Helical" evidence="2">
    <location>
        <begin position="21"/>
        <end position="40"/>
    </location>
</feature>
<dbReference type="InterPro" id="IPR036680">
    <property type="entry name" value="SPOR-like_sf"/>
</dbReference>
<evidence type="ECO:0000313" key="5">
    <source>
        <dbReference type="Proteomes" id="UP000029391"/>
    </source>
</evidence>
<sequence>MAARRGRKQARRSGNRGVPGIVWAAGGVLVGLAIAGFVYFRSGGDVNDLLPQPNPQARPPAASEPPVAQDAPEPTPRRTRYDFYDVLRDNEVVFPDAELEAQAAAEADARAAATDGATPPADTAPETTPPAPAPAAGQSLLIQAGAFRNASDAEARKALIAMTGQIARVEPVTVDGATIYRVRLGPYPDASSLASAKAALDGQGIEAVAIRAQ</sequence>
<dbReference type="Pfam" id="PF05036">
    <property type="entry name" value="SPOR"/>
    <property type="match status" value="1"/>
</dbReference>
<dbReference type="PANTHER" id="PTHR38687:SF1">
    <property type="entry name" value="CELL DIVISION PROTEIN DEDD"/>
    <property type="match status" value="1"/>
</dbReference>
<dbReference type="RefSeq" id="WP_026817453.1">
    <property type="nucleotide sequence ID" value="NZ_AUFF01000009.1"/>
</dbReference>
<dbReference type="PROSITE" id="PS51724">
    <property type="entry name" value="SPOR"/>
    <property type="match status" value="1"/>
</dbReference>
<feature type="compositionally biased region" description="Low complexity" evidence="1">
    <location>
        <begin position="104"/>
        <end position="126"/>
    </location>
</feature>
<comment type="caution">
    <text evidence="4">The sequence shown here is derived from an EMBL/GenBank/DDBJ whole genome shotgun (WGS) entry which is preliminary data.</text>
</comment>
<dbReference type="SUPFAM" id="SSF110997">
    <property type="entry name" value="Sporulation related repeat"/>
    <property type="match status" value="1"/>
</dbReference>
<dbReference type="AlphaFoldDB" id="A0A091BDI3"/>
<accession>A0A091BDI3</accession>
<dbReference type="eggNOG" id="COG3087">
    <property type="taxonomic scope" value="Bacteria"/>
</dbReference>
<dbReference type="InterPro" id="IPR052521">
    <property type="entry name" value="Cell_div_SPOR-domain"/>
</dbReference>
<keyword evidence="2" id="KW-1133">Transmembrane helix</keyword>
<dbReference type="GO" id="GO:0030428">
    <property type="term" value="C:cell septum"/>
    <property type="evidence" value="ECO:0007669"/>
    <property type="project" value="TreeGrafter"/>
</dbReference>
<feature type="region of interest" description="Disordered" evidence="1">
    <location>
        <begin position="104"/>
        <end position="136"/>
    </location>
</feature>
<feature type="region of interest" description="Disordered" evidence="1">
    <location>
        <begin position="49"/>
        <end position="78"/>
    </location>
</feature>
<feature type="domain" description="SPOR" evidence="3">
    <location>
        <begin position="134"/>
        <end position="213"/>
    </location>
</feature>
<dbReference type="Gene3D" id="3.30.70.1070">
    <property type="entry name" value="Sporulation related repeat"/>
    <property type="match status" value="1"/>
</dbReference>
<dbReference type="GO" id="GO:0042834">
    <property type="term" value="F:peptidoglycan binding"/>
    <property type="evidence" value="ECO:0007669"/>
    <property type="project" value="InterPro"/>
</dbReference>